<dbReference type="GeneID" id="107881446"/>
<dbReference type="Proteomes" id="UP000694861">
    <property type="component" value="Linkage group LG6"/>
</dbReference>
<reference evidence="3" key="2">
    <citation type="submission" date="2025-08" db="UniProtKB">
        <authorList>
            <consortium name="RefSeq"/>
        </authorList>
    </citation>
    <scope>IDENTIFICATION</scope>
</reference>
<dbReference type="PANTHER" id="PTHR11743">
    <property type="entry name" value="VOLTAGE-DEPENDENT ANION-SELECTIVE CHANNEL"/>
    <property type="match status" value="1"/>
</dbReference>
<sequence length="124" mass="13628">MRSFCQARILALHSACLITNQARANKGDLLTASCVLYLNKQKKHAAVVEFTQKLSTKRNTLTVGGSYAVDHQTVVKARLDDHGEFKTVLQYNVRPKSCLAISGEFNTKALDKIPKIGLALSLVL</sequence>
<dbReference type="Gene3D" id="2.40.160.10">
    <property type="entry name" value="Porin"/>
    <property type="match status" value="1"/>
</dbReference>
<dbReference type="InterPro" id="IPR027246">
    <property type="entry name" value="Porin_Euk/Tom40"/>
</dbReference>
<reference evidence="2" key="1">
    <citation type="journal article" date="2012" name="Nat. Commun.">
        <title>The genome of Prunus mume.</title>
        <authorList>
            <person name="Zhang Q."/>
            <person name="Chen W."/>
            <person name="Sun L."/>
            <person name="Zhao F."/>
            <person name="Huang B."/>
            <person name="Yang W."/>
            <person name="Tao Y."/>
            <person name="Wang J."/>
            <person name="Yuan Z."/>
            <person name="Fan G."/>
            <person name="Xing Z."/>
            <person name="Han C."/>
            <person name="Pan H."/>
            <person name="Zhong X."/>
            <person name="Shi W."/>
            <person name="Liang X."/>
            <person name="Du D."/>
            <person name="Sun F."/>
            <person name="Xu Z."/>
            <person name="Hao R."/>
            <person name="Lv T."/>
            <person name="Lv Y."/>
            <person name="Zheng Z."/>
            <person name="Sun M."/>
            <person name="Luo L."/>
            <person name="Cai M."/>
            <person name="Gao Y."/>
            <person name="Wang J."/>
            <person name="Yin Y."/>
            <person name="Xu X."/>
            <person name="Cheng T."/>
            <person name="Wang J."/>
        </authorList>
    </citation>
    <scope>NUCLEOTIDE SEQUENCE [LARGE SCALE GENOMIC DNA]</scope>
</reference>
<evidence type="ECO:0000313" key="2">
    <source>
        <dbReference type="Proteomes" id="UP000694861"/>
    </source>
</evidence>
<evidence type="ECO:0000256" key="1">
    <source>
        <dbReference type="ARBA" id="ARBA00009624"/>
    </source>
</evidence>
<comment type="similarity">
    <text evidence="1">Belongs to the eukaryotic mitochondrial porin (TC 1.B.8.1) family.</text>
</comment>
<dbReference type="PANTHER" id="PTHR11743:SF23">
    <property type="entry name" value="MITOCHONDRIAL OUTER MEMBRANE PROTEIN PORIN 5-RELATED"/>
    <property type="match status" value="1"/>
</dbReference>
<protein>
    <submittedName>
        <fullName evidence="3">Mitochondrial outer membrane protein porin 5-like</fullName>
    </submittedName>
</protein>
<dbReference type="Pfam" id="PF01459">
    <property type="entry name" value="Porin_3"/>
    <property type="match status" value="1"/>
</dbReference>
<gene>
    <name evidence="3" type="primary">LOC107881446</name>
</gene>
<accession>A0ABM1LTH0</accession>
<dbReference type="InterPro" id="IPR023614">
    <property type="entry name" value="Porin_dom_sf"/>
</dbReference>
<organism evidence="2 3">
    <name type="scientific">Prunus mume</name>
    <name type="common">Japanese apricot</name>
    <name type="synonym">Armeniaca mume</name>
    <dbReference type="NCBI Taxonomy" id="102107"/>
    <lineage>
        <taxon>Eukaryota</taxon>
        <taxon>Viridiplantae</taxon>
        <taxon>Streptophyta</taxon>
        <taxon>Embryophyta</taxon>
        <taxon>Tracheophyta</taxon>
        <taxon>Spermatophyta</taxon>
        <taxon>Magnoliopsida</taxon>
        <taxon>eudicotyledons</taxon>
        <taxon>Gunneridae</taxon>
        <taxon>Pentapetalae</taxon>
        <taxon>rosids</taxon>
        <taxon>fabids</taxon>
        <taxon>Rosales</taxon>
        <taxon>Rosaceae</taxon>
        <taxon>Amygdaloideae</taxon>
        <taxon>Amygdaleae</taxon>
        <taxon>Prunus</taxon>
    </lineage>
</organism>
<dbReference type="InterPro" id="IPR001925">
    <property type="entry name" value="Porin_Euk"/>
</dbReference>
<proteinExistence type="inferred from homology"/>
<dbReference type="RefSeq" id="XP_016650697.1">
    <property type="nucleotide sequence ID" value="XM_016795211.1"/>
</dbReference>
<evidence type="ECO:0000313" key="3">
    <source>
        <dbReference type="RefSeq" id="XP_016650697.1"/>
    </source>
</evidence>
<keyword evidence="2" id="KW-1185">Reference proteome</keyword>
<name>A0ABM1LTH0_PRUMU</name>